<name>A0A644YHD1_9ZZZZ</name>
<reference evidence="3" key="1">
    <citation type="submission" date="2019-08" db="EMBL/GenBank/DDBJ databases">
        <authorList>
            <person name="Kucharzyk K."/>
            <person name="Murdoch R.W."/>
            <person name="Higgins S."/>
            <person name="Loffler F."/>
        </authorList>
    </citation>
    <scope>NUCLEOTIDE SEQUENCE</scope>
</reference>
<keyword evidence="1" id="KW-0472">Membrane</keyword>
<feature type="domain" description="FMN-binding" evidence="2">
    <location>
        <begin position="69"/>
        <end position="149"/>
    </location>
</feature>
<gene>
    <name evidence="3" type="ORF">SDC9_74242</name>
</gene>
<evidence type="ECO:0000259" key="2">
    <source>
        <dbReference type="SMART" id="SM00900"/>
    </source>
</evidence>
<protein>
    <recommendedName>
        <fullName evidence="2">FMN-binding domain-containing protein</fullName>
    </recommendedName>
</protein>
<keyword evidence="1" id="KW-0812">Transmembrane</keyword>
<feature type="transmembrane region" description="Helical" evidence="1">
    <location>
        <begin position="12"/>
        <end position="34"/>
    </location>
</feature>
<dbReference type="EMBL" id="VSSQ01005072">
    <property type="protein sequence ID" value="MPM27729.1"/>
    <property type="molecule type" value="Genomic_DNA"/>
</dbReference>
<accession>A0A644YHD1</accession>
<evidence type="ECO:0000313" key="3">
    <source>
        <dbReference type="EMBL" id="MPM27729.1"/>
    </source>
</evidence>
<dbReference type="GO" id="GO:0016020">
    <property type="term" value="C:membrane"/>
    <property type="evidence" value="ECO:0007669"/>
    <property type="project" value="InterPro"/>
</dbReference>
<comment type="caution">
    <text evidence="3">The sequence shown here is derived from an EMBL/GenBank/DDBJ whole genome shotgun (WGS) entry which is preliminary data.</text>
</comment>
<sequence>MKKDRPKRKKRWGWLIPVGVLGLLIVFALGMLIVDTPNRREIAEMEIGQIDFSSLNDGTYTGSYIGTKGHMRDVTLTVTVENGVITDISIPGEALDKEGNPAELGEGVTAIGYLTRAAAAQSLGIDAVSGATLTSKTLLKALENALEQAQ</sequence>
<dbReference type="GO" id="GO:0010181">
    <property type="term" value="F:FMN binding"/>
    <property type="evidence" value="ECO:0007669"/>
    <property type="project" value="InterPro"/>
</dbReference>
<organism evidence="3">
    <name type="scientific">bioreactor metagenome</name>
    <dbReference type="NCBI Taxonomy" id="1076179"/>
    <lineage>
        <taxon>unclassified sequences</taxon>
        <taxon>metagenomes</taxon>
        <taxon>ecological metagenomes</taxon>
    </lineage>
</organism>
<dbReference type="AlphaFoldDB" id="A0A644YHD1"/>
<proteinExistence type="predicted"/>
<dbReference type="SMART" id="SM00900">
    <property type="entry name" value="FMN_bind"/>
    <property type="match status" value="1"/>
</dbReference>
<evidence type="ECO:0000256" key="1">
    <source>
        <dbReference type="SAM" id="Phobius"/>
    </source>
</evidence>
<keyword evidence="1" id="KW-1133">Transmembrane helix</keyword>
<dbReference type="InterPro" id="IPR007329">
    <property type="entry name" value="FMN-bd"/>
</dbReference>
<dbReference type="Gene3D" id="3.90.1010.20">
    <property type="match status" value="1"/>
</dbReference>
<dbReference type="Pfam" id="PF04205">
    <property type="entry name" value="FMN_bind"/>
    <property type="match status" value="1"/>
</dbReference>